<dbReference type="Proteomes" id="UP000030651">
    <property type="component" value="Unassembled WGS sequence"/>
</dbReference>
<dbReference type="FunFam" id="2.102.20.10:FF:000001">
    <property type="entry name" value="Beta-galactosidase A"/>
    <property type="match status" value="1"/>
</dbReference>
<evidence type="ECO:0000256" key="15">
    <source>
        <dbReference type="SAM" id="SignalP"/>
    </source>
</evidence>
<evidence type="ECO:0000256" key="10">
    <source>
        <dbReference type="ARBA" id="ARBA00023277"/>
    </source>
</evidence>
<protein>
    <recommendedName>
        <fullName evidence="4 13">Beta-galactosidase</fullName>
        <ecNumber evidence="4 13">3.2.1.23</ecNumber>
    </recommendedName>
</protein>
<keyword evidence="9" id="KW-0325">Glycoprotein</keyword>
<dbReference type="SUPFAM" id="SSF49785">
    <property type="entry name" value="Galactose-binding domain-like"/>
    <property type="match status" value="2"/>
</dbReference>
<dbReference type="InterPro" id="IPR025300">
    <property type="entry name" value="BetaGal_jelly_roll_dom"/>
</dbReference>
<dbReference type="Pfam" id="PF10435">
    <property type="entry name" value="BetaGal_dom2"/>
    <property type="match status" value="1"/>
</dbReference>
<gene>
    <name evidence="17" type="ORF">PFICI_15325</name>
</gene>
<evidence type="ECO:0000256" key="14">
    <source>
        <dbReference type="RuleBase" id="RU003679"/>
    </source>
</evidence>
<evidence type="ECO:0000256" key="2">
    <source>
        <dbReference type="ARBA" id="ARBA00004613"/>
    </source>
</evidence>
<keyword evidence="18" id="KW-1185">Reference proteome</keyword>
<evidence type="ECO:0000256" key="5">
    <source>
        <dbReference type="ARBA" id="ARBA00022525"/>
    </source>
</evidence>
<keyword evidence="7 13" id="KW-0378">Hydrolase</keyword>
<sequence length="998" mass="109358">MYTRVFHLSFFIWSCLSFVAFTVGSFQQNLKVRPYARDPLQDVVTWDEHSIFVNGERVLFFSGEFHAFRLPVPSLWLDILQKIRSLGFTGVSFYVDWALLEGKPGEYSAEGVFALEPLFEAASKAGIYLLARPGPYINAEVSGGGYPGWLQRVEGYLRTNATDYLATTENYMTSVLKSISNAQITNGGPVILVQPENEYSQAVSGIPFPNADYMEYVEDQFRKNGIVVPLISNDASPYGHNAPGQPAPVDIYGHDGYPLGFDCSNPSRWTSFNTNFRTLHLEQSPSTPYSIVEFQGGAFDPWGGVGFDKCLSLVNYEFERVYYKNNYGFGVTIYNLYMIFGGSNWGNLGHPGGYTSYDYGATIAEDRSVAREKYSEMKLQANFLVASPAYLTVTPGTPSTTQYTTSSDVYVTPLKSNETQFYVVRHSLFNSTEATTYKLRLDGSSSGNITVPQLGGSLTLNGRDSKIHVSDYDLGGTTLLYSTAEIFTWQKYGNGTVLVVYGGPGEQHELAVSQIGISSSEINASLDVLVNSTETSVIVNWLTSATAQYVTIGDLQVYIVDRNTAYNFWVIPSGNSLYTNTEDVNIVAKSGYLLRTANVTETSLDITGDLNATSPLWIVGGAPKNLKTLTFNGQEVEFSVDENGAISSNLTYIAPEFAVPTLKDLQWYYIDSLPEIQGDYDDDAWTLASFATTNNTSRALTTPTSLYASDYGYHAGSLIYRGKFTAKGNETTFKVETQGGTAYGASIFLDSSFLGSTVGNKSAASANATFALPQLGADEVHTFTILIDHMGLDEEWTVGSNTMRSPRGVLNYDLAGHDQSDVTWKLTGNLGGEDYVDHVRGPLNEGALYAERQGYHLPSPPVETWTKGLSPIDGISSAGVGFFTTSVDLDFPSGYDIPLSIRLPAINFTSTIRVQLYVNGWQFGKYVSNIGPQTQYPVPEGIWNYNGQNWLAVSLWALEAAGGSIASIELVASEAVQSGREQVQVVESPAWSQRAEAY</sequence>
<evidence type="ECO:0000256" key="11">
    <source>
        <dbReference type="ARBA" id="ARBA00023295"/>
    </source>
</evidence>
<dbReference type="FunFam" id="2.60.120.260:FF:000065">
    <property type="entry name" value="Beta-galactosidase A"/>
    <property type="match status" value="1"/>
</dbReference>
<dbReference type="PRINTS" id="PR00742">
    <property type="entry name" value="GLHYDRLASE35"/>
</dbReference>
<organism evidence="17 18">
    <name type="scientific">Pestalotiopsis fici (strain W106-1 / CGMCC3.15140)</name>
    <dbReference type="NCBI Taxonomy" id="1229662"/>
    <lineage>
        <taxon>Eukaryota</taxon>
        <taxon>Fungi</taxon>
        <taxon>Dikarya</taxon>
        <taxon>Ascomycota</taxon>
        <taxon>Pezizomycotina</taxon>
        <taxon>Sordariomycetes</taxon>
        <taxon>Xylariomycetidae</taxon>
        <taxon>Amphisphaeriales</taxon>
        <taxon>Sporocadaceae</taxon>
        <taxon>Pestalotiopsis</taxon>
    </lineage>
</organism>
<evidence type="ECO:0000256" key="3">
    <source>
        <dbReference type="ARBA" id="ARBA00009809"/>
    </source>
</evidence>
<dbReference type="Gene3D" id="2.102.20.10">
    <property type="entry name" value="Beta-galactosidase, domain 2"/>
    <property type="match status" value="1"/>
</dbReference>
<comment type="similarity">
    <text evidence="3 14">Belongs to the glycosyl hydrolase 35 family.</text>
</comment>
<evidence type="ECO:0000313" key="18">
    <source>
        <dbReference type="Proteomes" id="UP000030651"/>
    </source>
</evidence>
<name>W3WG96_PESFW</name>
<evidence type="ECO:0000259" key="16">
    <source>
        <dbReference type="SMART" id="SM01029"/>
    </source>
</evidence>
<dbReference type="GeneID" id="19280338"/>
<dbReference type="InterPro" id="IPR008979">
    <property type="entry name" value="Galactose-bd-like_sf"/>
</dbReference>
<comment type="catalytic activity">
    <reaction evidence="1 13">
        <text>Hydrolysis of terminal non-reducing beta-D-galactose residues in beta-D-galactosides.</text>
        <dbReference type="EC" id="3.2.1.23"/>
    </reaction>
</comment>
<dbReference type="InterPro" id="IPR036833">
    <property type="entry name" value="BetaGal_dom3_sf"/>
</dbReference>
<comment type="subcellular location">
    <subcellularLocation>
        <location evidence="2">Secreted</location>
    </subcellularLocation>
</comment>
<feature type="domain" description="Beta-galactosidase" evidence="16">
    <location>
        <begin position="390"/>
        <end position="568"/>
    </location>
</feature>
<proteinExistence type="inferred from homology"/>
<keyword evidence="5" id="KW-0964">Secreted</keyword>
<dbReference type="Pfam" id="PF01301">
    <property type="entry name" value="Glyco_hydro_35"/>
    <property type="match status" value="1"/>
</dbReference>
<evidence type="ECO:0000313" key="17">
    <source>
        <dbReference type="EMBL" id="ETS72933.1"/>
    </source>
</evidence>
<dbReference type="InterPro" id="IPR037110">
    <property type="entry name" value="Betagal_dom2_sf"/>
</dbReference>
<keyword evidence="10" id="KW-0119">Carbohydrate metabolism</keyword>
<reference evidence="18" key="1">
    <citation type="journal article" date="2015" name="BMC Genomics">
        <title>Genomic and transcriptomic analysis of the endophytic fungus Pestalotiopsis fici reveals its lifestyle and high potential for synthesis of natural products.</title>
        <authorList>
            <person name="Wang X."/>
            <person name="Zhang X."/>
            <person name="Liu L."/>
            <person name="Xiang M."/>
            <person name="Wang W."/>
            <person name="Sun X."/>
            <person name="Che Y."/>
            <person name="Guo L."/>
            <person name="Liu G."/>
            <person name="Guo L."/>
            <person name="Wang C."/>
            <person name="Yin W.B."/>
            <person name="Stadler M."/>
            <person name="Zhang X."/>
            <person name="Liu X."/>
        </authorList>
    </citation>
    <scope>NUCLEOTIDE SEQUENCE [LARGE SCALE GENOMIC DNA]</scope>
    <source>
        <strain evidence="18">W106-1 / CGMCC3.15140</strain>
    </source>
</reference>
<evidence type="ECO:0000256" key="13">
    <source>
        <dbReference type="RuleBase" id="RU000675"/>
    </source>
</evidence>
<dbReference type="RefSeq" id="XP_007842097.1">
    <property type="nucleotide sequence ID" value="XM_007843906.1"/>
</dbReference>
<evidence type="ECO:0000256" key="4">
    <source>
        <dbReference type="ARBA" id="ARBA00012756"/>
    </source>
</evidence>
<dbReference type="SUPFAM" id="SSF51445">
    <property type="entry name" value="(Trans)glycosidases"/>
    <property type="match status" value="1"/>
</dbReference>
<dbReference type="SMART" id="SM01029">
    <property type="entry name" value="BetaGal_dom2"/>
    <property type="match status" value="1"/>
</dbReference>
<dbReference type="Pfam" id="PF13364">
    <property type="entry name" value="BetaGal_ABD2"/>
    <property type="match status" value="2"/>
</dbReference>
<dbReference type="InterPro" id="IPR019801">
    <property type="entry name" value="Glyco_hydro_35_CS"/>
</dbReference>
<dbReference type="GO" id="GO:0004565">
    <property type="term" value="F:beta-galactosidase activity"/>
    <property type="evidence" value="ECO:0007669"/>
    <property type="project" value="UniProtKB-EC"/>
</dbReference>
<dbReference type="InterPro" id="IPR018954">
    <property type="entry name" value="Betagal_dom2"/>
</dbReference>
<dbReference type="PANTHER" id="PTHR23421">
    <property type="entry name" value="BETA-GALACTOSIDASE RELATED"/>
    <property type="match status" value="1"/>
</dbReference>
<dbReference type="eggNOG" id="KOG0496">
    <property type="taxonomic scope" value="Eukaryota"/>
</dbReference>
<keyword evidence="12" id="KW-0624">Polysaccharide degradation</keyword>
<dbReference type="Pfam" id="PF13363">
    <property type="entry name" value="BetaGal_dom3"/>
    <property type="match status" value="1"/>
</dbReference>
<dbReference type="GO" id="GO:0000272">
    <property type="term" value="P:polysaccharide catabolic process"/>
    <property type="evidence" value="ECO:0007669"/>
    <property type="project" value="UniProtKB-KW"/>
</dbReference>
<dbReference type="FunFam" id="2.60.120.260:FF:000088">
    <property type="entry name" value="Beta-galactosidase A"/>
    <property type="match status" value="1"/>
</dbReference>
<dbReference type="Gene3D" id="2.60.120.260">
    <property type="entry name" value="Galactose-binding domain-like"/>
    <property type="match status" value="2"/>
</dbReference>
<accession>W3WG96</accession>
<feature type="chain" id="PRO_5004834620" description="Beta-galactosidase" evidence="15">
    <location>
        <begin position="18"/>
        <end position="998"/>
    </location>
</feature>
<dbReference type="OMA" id="NEYSGAC"/>
<dbReference type="InterPro" id="IPR017853">
    <property type="entry name" value="GH"/>
</dbReference>
<dbReference type="InterPro" id="IPR025972">
    <property type="entry name" value="BetaGal_dom3"/>
</dbReference>
<dbReference type="AlphaFoldDB" id="W3WG96"/>
<dbReference type="PROSITE" id="PS01182">
    <property type="entry name" value="GLYCOSYL_HYDROL_F35"/>
    <property type="match status" value="1"/>
</dbReference>
<dbReference type="EMBL" id="KI912125">
    <property type="protein sequence ID" value="ETS72933.1"/>
    <property type="molecule type" value="Genomic_DNA"/>
</dbReference>
<dbReference type="Gene3D" id="2.60.390.10">
    <property type="entry name" value="Beta-galactosidase, domain 3"/>
    <property type="match status" value="1"/>
</dbReference>
<dbReference type="InterPro" id="IPR001944">
    <property type="entry name" value="Glycoside_Hdrlase_35"/>
</dbReference>
<dbReference type="FunFam" id="3.20.20.80:FF:000040">
    <property type="entry name" value="Beta-galactosidase A"/>
    <property type="match status" value="1"/>
</dbReference>
<dbReference type="InterPro" id="IPR031330">
    <property type="entry name" value="Gly_Hdrlase_35_cat"/>
</dbReference>
<keyword evidence="8" id="KW-1015">Disulfide bond</keyword>
<keyword evidence="11 13" id="KW-0326">Glycosidase</keyword>
<evidence type="ECO:0000256" key="9">
    <source>
        <dbReference type="ARBA" id="ARBA00023180"/>
    </source>
</evidence>
<dbReference type="HOGENOM" id="CLU_005732_2_0_1"/>
<dbReference type="SUPFAM" id="SSF117100">
    <property type="entry name" value="Beta-galactosidase LacA, domain 3"/>
    <property type="match status" value="1"/>
</dbReference>
<dbReference type="Gene3D" id="3.20.20.80">
    <property type="entry name" value="Glycosidases"/>
    <property type="match status" value="1"/>
</dbReference>
<dbReference type="OrthoDB" id="1657402at2759"/>
<dbReference type="GO" id="GO:0005576">
    <property type="term" value="C:extracellular region"/>
    <property type="evidence" value="ECO:0007669"/>
    <property type="project" value="UniProtKB-SubCell"/>
</dbReference>
<evidence type="ECO:0000256" key="12">
    <source>
        <dbReference type="ARBA" id="ARBA00023326"/>
    </source>
</evidence>
<dbReference type="SUPFAM" id="SSF51011">
    <property type="entry name" value="Glycosyl hydrolase domain"/>
    <property type="match status" value="1"/>
</dbReference>
<evidence type="ECO:0000256" key="1">
    <source>
        <dbReference type="ARBA" id="ARBA00001412"/>
    </source>
</evidence>
<evidence type="ECO:0000256" key="6">
    <source>
        <dbReference type="ARBA" id="ARBA00022729"/>
    </source>
</evidence>
<evidence type="ECO:0000256" key="8">
    <source>
        <dbReference type="ARBA" id="ARBA00023157"/>
    </source>
</evidence>
<evidence type="ECO:0000256" key="7">
    <source>
        <dbReference type="ARBA" id="ARBA00022801"/>
    </source>
</evidence>
<feature type="signal peptide" evidence="15">
    <location>
        <begin position="1"/>
        <end position="17"/>
    </location>
</feature>
<dbReference type="EC" id="3.2.1.23" evidence="4 13"/>
<dbReference type="KEGG" id="pfy:PFICI_15325"/>
<keyword evidence="6 15" id="KW-0732">Signal</keyword>
<dbReference type="InParanoid" id="W3WG96"/>